<gene>
    <name evidence="2" type="ORF">DIABBA_LOCUS13438</name>
</gene>
<protein>
    <submittedName>
        <fullName evidence="2">Uncharacterized protein</fullName>
    </submittedName>
</protein>
<dbReference type="PANTHER" id="PTHR10773:SF19">
    <property type="match status" value="1"/>
</dbReference>
<feature type="compositionally biased region" description="Polar residues" evidence="1">
    <location>
        <begin position="399"/>
        <end position="415"/>
    </location>
</feature>
<feature type="region of interest" description="Disordered" evidence="1">
    <location>
        <begin position="399"/>
        <end position="484"/>
    </location>
</feature>
<feature type="compositionally biased region" description="Basic and acidic residues" evidence="1">
    <location>
        <begin position="457"/>
        <end position="466"/>
    </location>
</feature>
<dbReference type="OrthoDB" id="6762186at2759"/>
<reference evidence="2" key="1">
    <citation type="submission" date="2022-01" db="EMBL/GenBank/DDBJ databases">
        <authorList>
            <person name="King R."/>
        </authorList>
    </citation>
    <scope>NUCLEOTIDE SEQUENCE</scope>
</reference>
<feature type="region of interest" description="Disordered" evidence="1">
    <location>
        <begin position="1"/>
        <end position="26"/>
    </location>
</feature>
<name>A0A9N9XI40_DIABA</name>
<organism evidence="2 3">
    <name type="scientific">Diabrotica balteata</name>
    <name type="common">Banded cucumber beetle</name>
    <dbReference type="NCBI Taxonomy" id="107213"/>
    <lineage>
        <taxon>Eukaryota</taxon>
        <taxon>Metazoa</taxon>
        <taxon>Ecdysozoa</taxon>
        <taxon>Arthropoda</taxon>
        <taxon>Hexapoda</taxon>
        <taxon>Insecta</taxon>
        <taxon>Pterygota</taxon>
        <taxon>Neoptera</taxon>
        <taxon>Endopterygota</taxon>
        <taxon>Coleoptera</taxon>
        <taxon>Polyphaga</taxon>
        <taxon>Cucujiformia</taxon>
        <taxon>Chrysomeloidea</taxon>
        <taxon>Chrysomelidae</taxon>
        <taxon>Galerucinae</taxon>
        <taxon>Diabroticina</taxon>
        <taxon>Diabroticites</taxon>
        <taxon>Diabrotica</taxon>
    </lineage>
</organism>
<feature type="compositionally biased region" description="Basic and acidic residues" evidence="1">
    <location>
        <begin position="848"/>
        <end position="882"/>
    </location>
</feature>
<accession>A0A9N9XI40</accession>
<dbReference type="PANTHER" id="PTHR10773">
    <property type="entry name" value="DNA-DIRECTED RNA POLYMERASES I, II, AND III SUBUNIT RPABC2"/>
    <property type="match status" value="1"/>
</dbReference>
<keyword evidence="3" id="KW-1185">Reference proteome</keyword>
<feature type="region of interest" description="Disordered" evidence="1">
    <location>
        <begin position="354"/>
        <end position="384"/>
    </location>
</feature>
<feature type="compositionally biased region" description="Basic residues" evidence="1">
    <location>
        <begin position="475"/>
        <end position="484"/>
    </location>
</feature>
<feature type="region of interest" description="Disordered" evidence="1">
    <location>
        <begin position="830"/>
        <end position="882"/>
    </location>
</feature>
<dbReference type="Proteomes" id="UP001153709">
    <property type="component" value="Chromosome 9"/>
</dbReference>
<dbReference type="AlphaFoldDB" id="A0A9N9XI40"/>
<evidence type="ECO:0000313" key="3">
    <source>
        <dbReference type="Proteomes" id="UP001153709"/>
    </source>
</evidence>
<feature type="compositionally biased region" description="Basic and acidic residues" evidence="1">
    <location>
        <begin position="433"/>
        <end position="449"/>
    </location>
</feature>
<feature type="compositionally biased region" description="Acidic residues" evidence="1">
    <location>
        <begin position="416"/>
        <end position="432"/>
    </location>
</feature>
<sequence length="882" mass="100759">MERIDPEIVDNDISPSNRNSKKRKKYGKLSDVNKLLNLRSHTMGQDCRCKRLKCFERIPENARNKIIQSFNLLNSVDEQNIYLCGLITTLPIKQRRPRQHERDALLHDASFRYRVRVVDNINGHAEDVEICKKAFISIHGIGRRKLAVLQQSLKLTGDAPKDRRGKHTNRPHKLSIEAKSTIKSHIGSFRGRKSHYSMHDTAKHENTGGGPSTPLPLSDVEKRLLAVMGNVAVEGDTGVAELGLQSEVVTVGDTGVLELEVHPEVNINSEVIVEEMCESNDNSYTKKERMIQKLCHLNVGVENVKKVYSFRQLNNMSSGDLFTLLENIPSDSESNESSSEEDDLLDIANMPILFEDQPDQPSKGDNAENILGDEAFSDDEDDVPPAILRDIEQRRTWTNKMSSSESVNEPFSASDSEYEPENNDDSTESDSDSADKRSKLKLGEYKPENNDDSTESDSDRVDESSKLKLGSTTKHVGRKRNREPSKHIKNVRKEKRNCGEQYVSTSNKVVKAKEFHNRECTCKGKCIQKISQEERKAIFTNFWNIANFSAQNAFLVGIVKLSKPATHRPRNGTRQKKAVSYTYVLNTPKESHKVCKMYFLETFAISNGRLMRALKKGEISFPGEDLRGKHAPSNKTPEGNIQLVRDHINSFPSYESHYTRAHNPNRKFLDPELNVRTMYTLYKEKCVEDPVSESLYRQIFHRDFNLHFHVPLKDTCVKCDKYKNQVTQEKDENTKKVLQSQHELHLRRSEKARAALKDAKITSIREKGRVCAFTFDLEKALPFPTLTCSVAYYKRNMYVYNLGDTEIYMINSAQHHNCSEIVNSVSELRTTNDPFPVQDTPGPSKMITQKEKSQQANEIKQKEDYIKDQNKNKEDVIKTEKE</sequence>
<dbReference type="EMBL" id="OU898284">
    <property type="protein sequence ID" value="CAG9840815.1"/>
    <property type="molecule type" value="Genomic_DNA"/>
</dbReference>
<evidence type="ECO:0000256" key="1">
    <source>
        <dbReference type="SAM" id="MobiDB-lite"/>
    </source>
</evidence>
<evidence type="ECO:0000313" key="2">
    <source>
        <dbReference type="EMBL" id="CAG9840815.1"/>
    </source>
</evidence>
<proteinExistence type="predicted"/>